<gene>
    <name evidence="1" type="ORF">KZ820_17330</name>
</gene>
<accession>A0ABS7BSD0</accession>
<keyword evidence="2" id="KW-1185">Reference proteome</keyword>
<dbReference type="Proteomes" id="UP000759103">
    <property type="component" value="Unassembled WGS sequence"/>
</dbReference>
<sequence>MQVNADGEDTESERAEVHFLAALLDELMRKVLSAGVLTQAELNEVEAAAAKRVGGVPRAW</sequence>
<proteinExistence type="predicted"/>
<comment type="caution">
    <text evidence="1">The sequence shown here is derived from an EMBL/GenBank/DDBJ whole genome shotgun (WGS) entry which is preliminary data.</text>
</comment>
<dbReference type="EMBL" id="JAHXZN010000008">
    <property type="protein sequence ID" value="MBW6532507.1"/>
    <property type="molecule type" value="Genomic_DNA"/>
</dbReference>
<evidence type="ECO:0000313" key="1">
    <source>
        <dbReference type="EMBL" id="MBW6532507.1"/>
    </source>
</evidence>
<reference evidence="1 2" key="1">
    <citation type="submission" date="2021-07" db="EMBL/GenBank/DDBJ databases">
        <title>Sphingomonas sp.</title>
        <authorList>
            <person name="Feng G."/>
            <person name="Li J."/>
            <person name="Pan M."/>
        </authorList>
    </citation>
    <scope>NUCLEOTIDE SEQUENCE [LARGE SCALE GENOMIC DNA]</scope>
    <source>
        <strain evidence="1 2">RRHST34</strain>
    </source>
</reference>
<protein>
    <submittedName>
        <fullName evidence="1">Uncharacterized protein</fullName>
    </submittedName>
</protein>
<evidence type="ECO:0000313" key="2">
    <source>
        <dbReference type="Proteomes" id="UP000759103"/>
    </source>
</evidence>
<organism evidence="1 2">
    <name type="scientific">Sphingomonas citri</name>
    <dbReference type="NCBI Taxonomy" id="2862499"/>
    <lineage>
        <taxon>Bacteria</taxon>
        <taxon>Pseudomonadati</taxon>
        <taxon>Pseudomonadota</taxon>
        <taxon>Alphaproteobacteria</taxon>
        <taxon>Sphingomonadales</taxon>
        <taxon>Sphingomonadaceae</taxon>
        <taxon>Sphingomonas</taxon>
    </lineage>
</organism>
<name>A0ABS7BSD0_9SPHN</name>